<accession>A0A1Z5S739</accession>
<gene>
    <name evidence="2" type="ORF">SORBI_3001G217850</name>
</gene>
<feature type="compositionally biased region" description="Basic and acidic residues" evidence="1">
    <location>
        <begin position="1"/>
        <end position="25"/>
    </location>
</feature>
<feature type="region of interest" description="Disordered" evidence="1">
    <location>
        <begin position="1"/>
        <end position="93"/>
    </location>
</feature>
<name>A0A1Z5S739_SORBI</name>
<dbReference type="Proteomes" id="UP000000768">
    <property type="component" value="Chromosome 1"/>
</dbReference>
<proteinExistence type="predicted"/>
<reference evidence="2 3" key="1">
    <citation type="journal article" date="2009" name="Nature">
        <title>The Sorghum bicolor genome and the diversification of grasses.</title>
        <authorList>
            <person name="Paterson A.H."/>
            <person name="Bowers J.E."/>
            <person name="Bruggmann R."/>
            <person name="Dubchak I."/>
            <person name="Grimwood J."/>
            <person name="Gundlach H."/>
            <person name="Haberer G."/>
            <person name="Hellsten U."/>
            <person name="Mitros T."/>
            <person name="Poliakov A."/>
            <person name="Schmutz J."/>
            <person name="Spannagl M."/>
            <person name="Tang H."/>
            <person name="Wang X."/>
            <person name="Wicker T."/>
            <person name="Bharti A.K."/>
            <person name="Chapman J."/>
            <person name="Feltus F.A."/>
            <person name="Gowik U."/>
            <person name="Grigoriev I.V."/>
            <person name="Lyons E."/>
            <person name="Maher C.A."/>
            <person name="Martis M."/>
            <person name="Narechania A."/>
            <person name="Otillar R.P."/>
            <person name="Penning B.W."/>
            <person name="Salamov A.A."/>
            <person name="Wang Y."/>
            <person name="Zhang L."/>
            <person name="Carpita N.C."/>
            <person name="Freeling M."/>
            <person name="Gingle A.R."/>
            <person name="Hash C.T."/>
            <person name="Keller B."/>
            <person name="Klein P."/>
            <person name="Kresovich S."/>
            <person name="McCann M.C."/>
            <person name="Ming R."/>
            <person name="Peterson D.G."/>
            <person name="Mehboob-ur-Rahman"/>
            <person name="Ware D."/>
            <person name="Westhoff P."/>
            <person name="Mayer K.F."/>
            <person name="Messing J."/>
            <person name="Rokhsar D.S."/>
        </authorList>
    </citation>
    <scope>NUCLEOTIDE SEQUENCE [LARGE SCALE GENOMIC DNA]</scope>
    <source>
        <strain evidence="3">cv. BTx623</strain>
    </source>
</reference>
<evidence type="ECO:0000313" key="3">
    <source>
        <dbReference type="Proteomes" id="UP000000768"/>
    </source>
</evidence>
<dbReference type="Gramene" id="OQU91626">
    <property type="protein sequence ID" value="OQU91626"/>
    <property type="gene ID" value="SORBI_3001G217850"/>
</dbReference>
<dbReference type="AlphaFoldDB" id="A0A1Z5S739"/>
<sequence>MPRAARQGDAHGYIHDDAAHTDLDRPPTSQRTAQRRRTRRRTGPLARGRGLPDSNARCSAHGTPLRPVPDFRSPRGARGPPITPCRHRQSPRTRAQALLLQATKLRRLRFTYGMARRWPRTRAFSACVCVRALCLVRRPGTDAGCPHGGARLLLRSAGNGSLVAPPMQMERACMAACRGLEPESLFVPIISGFVPVPAFLSGFSEAATTNGNLFCLTFSVYNQI</sequence>
<evidence type="ECO:0000256" key="1">
    <source>
        <dbReference type="SAM" id="MobiDB-lite"/>
    </source>
</evidence>
<feature type="compositionally biased region" description="Low complexity" evidence="1">
    <location>
        <begin position="43"/>
        <end position="52"/>
    </location>
</feature>
<keyword evidence="3" id="KW-1185">Reference proteome</keyword>
<dbReference type="InParanoid" id="A0A1Z5S739"/>
<dbReference type="EMBL" id="CM000760">
    <property type="protein sequence ID" value="OQU91626.1"/>
    <property type="molecule type" value="Genomic_DNA"/>
</dbReference>
<reference evidence="3" key="2">
    <citation type="journal article" date="2018" name="Plant J.">
        <title>The Sorghum bicolor reference genome: improved assembly, gene annotations, a transcriptome atlas, and signatures of genome organization.</title>
        <authorList>
            <person name="McCormick R.F."/>
            <person name="Truong S.K."/>
            <person name="Sreedasyam A."/>
            <person name="Jenkins J."/>
            <person name="Shu S."/>
            <person name="Sims D."/>
            <person name="Kennedy M."/>
            <person name="Amirebrahimi M."/>
            <person name="Weers B.D."/>
            <person name="McKinley B."/>
            <person name="Mattison A."/>
            <person name="Morishige D.T."/>
            <person name="Grimwood J."/>
            <person name="Schmutz J."/>
            <person name="Mullet J.E."/>
        </authorList>
    </citation>
    <scope>NUCLEOTIDE SEQUENCE [LARGE SCALE GENOMIC DNA]</scope>
    <source>
        <strain evidence="3">cv. BTx623</strain>
    </source>
</reference>
<protein>
    <submittedName>
        <fullName evidence="2">Uncharacterized protein</fullName>
    </submittedName>
</protein>
<evidence type="ECO:0000313" key="2">
    <source>
        <dbReference type="EMBL" id="OQU91626.1"/>
    </source>
</evidence>
<feature type="compositionally biased region" description="Basic residues" evidence="1">
    <location>
        <begin position="33"/>
        <end position="42"/>
    </location>
</feature>
<organism evidence="2 3">
    <name type="scientific">Sorghum bicolor</name>
    <name type="common">Sorghum</name>
    <name type="synonym">Sorghum vulgare</name>
    <dbReference type="NCBI Taxonomy" id="4558"/>
    <lineage>
        <taxon>Eukaryota</taxon>
        <taxon>Viridiplantae</taxon>
        <taxon>Streptophyta</taxon>
        <taxon>Embryophyta</taxon>
        <taxon>Tracheophyta</taxon>
        <taxon>Spermatophyta</taxon>
        <taxon>Magnoliopsida</taxon>
        <taxon>Liliopsida</taxon>
        <taxon>Poales</taxon>
        <taxon>Poaceae</taxon>
        <taxon>PACMAD clade</taxon>
        <taxon>Panicoideae</taxon>
        <taxon>Andropogonodae</taxon>
        <taxon>Andropogoneae</taxon>
        <taxon>Sorghinae</taxon>
        <taxon>Sorghum</taxon>
    </lineage>
</organism>